<evidence type="ECO:0000256" key="1">
    <source>
        <dbReference type="SAM" id="MobiDB-lite"/>
    </source>
</evidence>
<keyword evidence="3" id="KW-1185">Reference proteome</keyword>
<feature type="region of interest" description="Disordered" evidence="1">
    <location>
        <begin position="1"/>
        <end position="81"/>
    </location>
</feature>
<reference evidence="2 3" key="1">
    <citation type="submission" date="2023-01" db="EMBL/GenBank/DDBJ databases">
        <title>Analysis of 21 Apiospora genomes using comparative genomics revels a genus with tremendous synthesis potential of carbohydrate active enzymes and secondary metabolites.</title>
        <authorList>
            <person name="Sorensen T."/>
        </authorList>
    </citation>
    <scope>NUCLEOTIDE SEQUENCE [LARGE SCALE GENOMIC DNA]</scope>
    <source>
        <strain evidence="2 3">CBS 135458</strain>
    </source>
</reference>
<dbReference type="Proteomes" id="UP001480595">
    <property type="component" value="Unassembled WGS sequence"/>
</dbReference>
<dbReference type="EMBL" id="JAQQWL010000016">
    <property type="protein sequence ID" value="KAK8038395.1"/>
    <property type="molecule type" value="Genomic_DNA"/>
</dbReference>
<gene>
    <name evidence="2" type="ORF">PG994_015162</name>
</gene>
<protein>
    <submittedName>
        <fullName evidence="2">Uncharacterized protein</fullName>
    </submittedName>
</protein>
<evidence type="ECO:0000313" key="3">
    <source>
        <dbReference type="Proteomes" id="UP001480595"/>
    </source>
</evidence>
<feature type="compositionally biased region" description="Pro residues" evidence="1">
    <location>
        <begin position="26"/>
        <end position="57"/>
    </location>
</feature>
<accession>A0ABR1SVQ0</accession>
<dbReference type="RefSeq" id="XP_066708247.1">
    <property type="nucleotide sequence ID" value="XM_066866571.1"/>
</dbReference>
<dbReference type="GeneID" id="92099634"/>
<comment type="caution">
    <text evidence="2">The sequence shown here is derived from an EMBL/GenBank/DDBJ whole genome shotgun (WGS) entry which is preliminary data.</text>
</comment>
<proteinExistence type="predicted"/>
<organism evidence="2 3">
    <name type="scientific">Apiospora phragmitis</name>
    <dbReference type="NCBI Taxonomy" id="2905665"/>
    <lineage>
        <taxon>Eukaryota</taxon>
        <taxon>Fungi</taxon>
        <taxon>Dikarya</taxon>
        <taxon>Ascomycota</taxon>
        <taxon>Pezizomycotina</taxon>
        <taxon>Sordariomycetes</taxon>
        <taxon>Xylariomycetidae</taxon>
        <taxon>Amphisphaeriales</taxon>
        <taxon>Apiosporaceae</taxon>
        <taxon>Apiospora</taxon>
    </lineage>
</organism>
<evidence type="ECO:0000313" key="2">
    <source>
        <dbReference type="EMBL" id="KAK8038395.1"/>
    </source>
</evidence>
<name>A0ABR1SVQ0_9PEZI</name>
<sequence length="228" mass="25925">MESGPPEAKRPRVTAVGPAHWQHLPQPQPTNPPPPHSAGPHHPQLPPPQQYQPPPSYHRPFYRPVEPPPNPVQDQLDERRHHEPDRFALPPIQEHHRHPPSPAHILPHYQQYTKAPLMKPDPTHGDMTLPQLRDLNFTSNALDGFSPTPQGMPHPNNHLPEDHRRPQSFDNGPLGPQYPLPRLPCTNLEITRLLPQRQPSFLATMILSPPGMGHMPRVLRCHILPRLP</sequence>
<feature type="region of interest" description="Disordered" evidence="1">
    <location>
        <begin position="138"/>
        <end position="180"/>
    </location>
</feature>